<dbReference type="EMBL" id="JAWCUI010000052">
    <property type="protein sequence ID" value="KAL1891521.1"/>
    <property type="molecule type" value="Genomic_DNA"/>
</dbReference>
<feature type="compositionally biased region" description="Acidic residues" evidence="1">
    <location>
        <begin position="56"/>
        <end position="66"/>
    </location>
</feature>
<evidence type="ECO:0000313" key="3">
    <source>
        <dbReference type="Proteomes" id="UP001583186"/>
    </source>
</evidence>
<keyword evidence="3" id="KW-1185">Reference proteome</keyword>
<dbReference type="Proteomes" id="UP001583186">
    <property type="component" value="Unassembled WGS sequence"/>
</dbReference>
<proteinExistence type="predicted"/>
<organism evidence="2 3">
    <name type="scientific">Sporothrix stenoceras</name>
    <dbReference type="NCBI Taxonomy" id="5173"/>
    <lineage>
        <taxon>Eukaryota</taxon>
        <taxon>Fungi</taxon>
        <taxon>Dikarya</taxon>
        <taxon>Ascomycota</taxon>
        <taxon>Pezizomycotina</taxon>
        <taxon>Sordariomycetes</taxon>
        <taxon>Sordariomycetidae</taxon>
        <taxon>Ophiostomatales</taxon>
        <taxon>Ophiostomataceae</taxon>
        <taxon>Sporothrix</taxon>
    </lineage>
</organism>
<comment type="caution">
    <text evidence="2">The sequence shown here is derived from an EMBL/GenBank/DDBJ whole genome shotgun (WGS) entry which is preliminary data.</text>
</comment>
<reference evidence="2 3" key="1">
    <citation type="journal article" date="2024" name="IMA Fungus">
        <title>IMA Genome - F19 : A genome assembly and annotation guide to empower mycologists, including annotated draft genome sequences of Ceratocystis pirilliformis, Diaporthe australafricana, Fusarium ophioides, Paecilomyces lecythidis, and Sporothrix stenoceras.</title>
        <authorList>
            <person name="Aylward J."/>
            <person name="Wilson A.M."/>
            <person name="Visagie C.M."/>
            <person name="Spraker J."/>
            <person name="Barnes I."/>
            <person name="Buitendag C."/>
            <person name="Ceriani C."/>
            <person name="Del Mar Angel L."/>
            <person name="du Plessis D."/>
            <person name="Fuchs T."/>
            <person name="Gasser K."/>
            <person name="Kramer D."/>
            <person name="Li W."/>
            <person name="Munsamy K."/>
            <person name="Piso A."/>
            <person name="Price J.L."/>
            <person name="Sonnekus B."/>
            <person name="Thomas C."/>
            <person name="van der Nest A."/>
            <person name="van Dijk A."/>
            <person name="van Heerden A."/>
            <person name="van Vuuren N."/>
            <person name="Yilmaz N."/>
            <person name="Duong T.A."/>
            <person name="van der Merwe N.A."/>
            <person name="Wingfield M.J."/>
            <person name="Wingfield B.D."/>
        </authorList>
    </citation>
    <scope>NUCLEOTIDE SEQUENCE [LARGE SCALE GENOMIC DNA]</scope>
    <source>
        <strain evidence="2 3">CMW 5346</strain>
    </source>
</reference>
<name>A0ABR3YUF7_9PEZI</name>
<protein>
    <submittedName>
        <fullName evidence="2">Uncharacterized protein</fullName>
    </submittedName>
</protein>
<gene>
    <name evidence="2" type="ORF">Sste5346_007613</name>
</gene>
<evidence type="ECO:0000313" key="2">
    <source>
        <dbReference type="EMBL" id="KAL1891521.1"/>
    </source>
</evidence>
<feature type="region of interest" description="Disordered" evidence="1">
    <location>
        <begin position="45"/>
        <end position="69"/>
    </location>
</feature>
<accession>A0ABR3YUF7</accession>
<evidence type="ECO:0000256" key="1">
    <source>
        <dbReference type="SAM" id="MobiDB-lite"/>
    </source>
</evidence>
<sequence>MTEGNEEKFDVVLDDLLECTYVPTVTDADREAAIRLKEARKFRNPWTEKGGVGRDEDGEEDDEDDDIGARFRDDGRYLANANRDINRLLDNVRLIHAQEPNAPDLPTGHKMVLLDRARRVPFGYVKPRPRTLEGGLDDGVNVCIY</sequence>